<evidence type="ECO:0000256" key="4">
    <source>
        <dbReference type="HAMAP-Rule" id="MF_03002"/>
    </source>
</evidence>
<comment type="subunit">
    <text evidence="4">Component of the eukaryotic translation initiation factor 3 (eIF-3) complex.</text>
</comment>
<evidence type="ECO:0000313" key="7">
    <source>
        <dbReference type="EMBL" id="EDP44277.1"/>
    </source>
</evidence>
<dbReference type="Pfam" id="PF05470">
    <property type="entry name" value="eIF-3c_N"/>
    <property type="match status" value="1"/>
</dbReference>
<dbReference type="KEGG" id="mgl:MGL_1674"/>
<dbReference type="InterPro" id="IPR036388">
    <property type="entry name" value="WH-like_DNA-bd_sf"/>
</dbReference>
<protein>
    <recommendedName>
        <fullName evidence="4">Eukaryotic translation initiation factor 3 subunit C</fullName>
        <shortName evidence="4">eIF3c</shortName>
    </recommendedName>
    <alternativeName>
        <fullName evidence="4">Eukaryotic translation initiation factor 3 93 kDa subunit homolog</fullName>
        <shortName evidence="4">eIF3 p93</shortName>
    </alternativeName>
    <alternativeName>
        <fullName evidence="4">Translation initiation factor eIF3, p93 subunit homolog</fullName>
    </alternativeName>
</protein>
<dbReference type="GO" id="GO:0003723">
    <property type="term" value="F:RNA binding"/>
    <property type="evidence" value="ECO:0007669"/>
    <property type="project" value="InterPro"/>
</dbReference>
<dbReference type="GO" id="GO:0033290">
    <property type="term" value="C:eukaryotic 48S preinitiation complex"/>
    <property type="evidence" value="ECO:0007669"/>
    <property type="project" value="UniProtKB-UniRule"/>
</dbReference>
<feature type="region of interest" description="Disordered" evidence="5">
    <location>
        <begin position="1"/>
        <end position="106"/>
    </location>
</feature>
<evidence type="ECO:0000256" key="3">
    <source>
        <dbReference type="ARBA" id="ARBA00022917"/>
    </source>
</evidence>
<feature type="region of interest" description="Disordered" evidence="5">
    <location>
        <begin position="856"/>
        <end position="907"/>
    </location>
</feature>
<keyword evidence="2 4" id="KW-0396">Initiation factor</keyword>
<feature type="compositionally biased region" description="Acidic residues" evidence="5">
    <location>
        <begin position="44"/>
        <end position="71"/>
    </location>
</feature>
<feature type="compositionally biased region" description="Acidic residues" evidence="5">
    <location>
        <begin position="12"/>
        <end position="24"/>
    </location>
</feature>
<dbReference type="GO" id="GO:0001732">
    <property type="term" value="P:formation of cytoplasmic translation initiation complex"/>
    <property type="evidence" value="ECO:0007669"/>
    <property type="project" value="UniProtKB-UniRule"/>
</dbReference>
<dbReference type="AlphaFoldDB" id="A8PYJ5"/>
<comment type="subcellular location">
    <subcellularLocation>
        <location evidence="4">Cytoplasm</location>
    </subcellularLocation>
</comment>
<dbReference type="GO" id="GO:0005852">
    <property type="term" value="C:eukaryotic translation initiation factor 3 complex"/>
    <property type="evidence" value="ECO:0007669"/>
    <property type="project" value="UniProtKB-UniRule"/>
</dbReference>
<dbReference type="SMART" id="SM00088">
    <property type="entry name" value="PINT"/>
    <property type="match status" value="1"/>
</dbReference>
<feature type="compositionally biased region" description="Polar residues" evidence="5">
    <location>
        <begin position="898"/>
        <end position="907"/>
    </location>
</feature>
<dbReference type="HAMAP" id="MF_03002">
    <property type="entry name" value="eIF3c"/>
    <property type="match status" value="1"/>
</dbReference>
<dbReference type="RefSeq" id="XP_001731491.1">
    <property type="nucleotide sequence ID" value="XM_001731439.1"/>
</dbReference>
<dbReference type="OMA" id="FRCGLIK"/>
<keyword evidence="3 4" id="KW-0648">Protein biosynthesis</keyword>
<dbReference type="InterPro" id="IPR008905">
    <property type="entry name" value="EIF3C_N_dom"/>
</dbReference>
<dbReference type="InterPro" id="IPR027516">
    <property type="entry name" value="EIF3C"/>
</dbReference>
<dbReference type="FunFam" id="1.10.10.10:FF:000300">
    <property type="entry name" value="Eukaryotic translation initiation factor 3 subunit C"/>
    <property type="match status" value="1"/>
</dbReference>
<dbReference type="PANTHER" id="PTHR13937">
    <property type="entry name" value="EUKARYOTIC TRANSLATION INITATION FACTOR 3, SUBUNIT 8 EIF3S8 -RELATED"/>
    <property type="match status" value="1"/>
</dbReference>
<dbReference type="OrthoDB" id="29647at2759"/>
<dbReference type="STRING" id="425265.A8PYJ5"/>
<name>A8PYJ5_MALGO</name>
<proteinExistence type="inferred from homology"/>
<keyword evidence="1 4" id="KW-0963">Cytoplasm</keyword>
<accession>A8PYJ5</accession>
<dbReference type="PROSITE" id="PS50250">
    <property type="entry name" value="PCI"/>
    <property type="match status" value="1"/>
</dbReference>
<evidence type="ECO:0000313" key="8">
    <source>
        <dbReference type="Proteomes" id="UP000008837"/>
    </source>
</evidence>
<evidence type="ECO:0000256" key="1">
    <source>
        <dbReference type="ARBA" id="ARBA00022490"/>
    </source>
</evidence>
<dbReference type="VEuPathDB" id="FungiDB:MGL_1674"/>
<comment type="function">
    <text evidence="4">Component of the eukaryotic translation initiation factor 3 (eIF-3) complex, which is involved in protein synthesis of a specialized repertoire of mRNAs and, together with other initiation factors, stimulates binding of mRNA and methionyl-tRNAi to the 40S ribosome. The eIF-3 complex specifically targets and initiates translation of a subset of mRNAs involved in cell proliferation.</text>
</comment>
<feature type="compositionally biased region" description="Basic and acidic residues" evidence="5">
    <location>
        <begin position="96"/>
        <end position="106"/>
    </location>
</feature>
<dbReference type="SUPFAM" id="SSF46785">
    <property type="entry name" value="Winged helix' DNA-binding domain"/>
    <property type="match status" value="1"/>
</dbReference>
<dbReference type="InParanoid" id="A8PYJ5"/>
<dbReference type="GeneID" id="5855798"/>
<dbReference type="Gene3D" id="1.10.10.10">
    <property type="entry name" value="Winged helix-like DNA-binding domain superfamily/Winged helix DNA-binding domain"/>
    <property type="match status" value="1"/>
</dbReference>
<sequence length="907" mass="102862">MSSRFFRAISDSESESSEEEELLSDNEQKEVKPSTKSKAGRGSDDDDSEEDDSEEDESEEDEDEEDEEEEAPQQARKPMSRFMRDVDESESESEEEAPKVIKSAKDKRLDEFQNSVHSIENAQRIDDWMTISKEFDTLLRLCDRQRTLNESIPSSFVKCLASLETFLAETLANKEATKKMKAPNAKSMNGMKSKLKKVVKDNEAAIQQYREDPEGYDAKVQAAQSTPAVPEMPSLKPKKTDTVTSAAPVVAPSGEAAGGAGDDFQTVGPGGKVVMTADALFKGLAAVLEARGRKSTDRGEQISTLMKLYEGAQTPYQRIRVLLTLVAARFDYSTLASTHMPIDMWKQARDELTTLIKLLLENLSYVVLEETDDYDDQVERKPNENGEGEFVPVRGSVVSFIDRLEDEFTKSLQNTDPHATEYVERLCDEKLLYQTIVLGQGYFETVLAQQLPEKMALMVSEPLRRCVMRRLEHIYSKQDVIILALETANHEAQPDAPSSRITPSFEEVRAREDGPMHLVHALCVYLYQRIDDTSERQRTRAILCHVYHHALHADYYVARDRFLMSHLQESIHLADAETQILYNRVLVQLGLCAFRVGLIRECHTALQEIFATGRVKELLAQGVSKGNMYNAVSTEQEKFDRQRQLPFHMHINLELLECVYLVASMLLEVPNMAYAGTDMELRKKVISRPFRRMLDYTDRLVFTGPPENTRDHIMQASKALQNGEWKTCVELIQSIKIWKLLPQKDVILERLARHIQENGLRTYLFNFASHYDAISLEHLATTFNLPETTVRSIISRMIWHDELAASLDPMHGVIVFRRMELNRVQQLSLALADRANAMLEQNEWLLDSKLDDHRSIHSGHGGDRQHAGDATGDHDAGLGRRDGRRKGGRSRGGPRVQLQAQALSQKV</sequence>
<dbReference type="GO" id="GO:0031369">
    <property type="term" value="F:translation initiation factor binding"/>
    <property type="evidence" value="ECO:0007669"/>
    <property type="project" value="InterPro"/>
</dbReference>
<dbReference type="Proteomes" id="UP000008837">
    <property type="component" value="Unassembled WGS sequence"/>
</dbReference>
<feature type="domain" description="PCI" evidence="6">
    <location>
        <begin position="647"/>
        <end position="821"/>
    </location>
</feature>
<dbReference type="InterPro" id="IPR000717">
    <property type="entry name" value="PCI_dom"/>
</dbReference>
<reference evidence="7 8" key="1">
    <citation type="journal article" date="2007" name="Proc. Natl. Acad. Sci. U.S.A.">
        <title>Dandruff-associated Malassezia genomes reveal convergent and divergent virulence traits shared with plant and human fungal pathogens.</title>
        <authorList>
            <person name="Xu J."/>
            <person name="Saunders C.W."/>
            <person name="Hu P."/>
            <person name="Grant R.A."/>
            <person name="Boekhout T."/>
            <person name="Kuramae E.E."/>
            <person name="Kronstad J.W."/>
            <person name="Deangelis Y.M."/>
            <person name="Reeder N.L."/>
            <person name="Johnstone K.R."/>
            <person name="Leland M."/>
            <person name="Fieno A.M."/>
            <person name="Begley W.M."/>
            <person name="Sun Y."/>
            <person name="Lacey M.P."/>
            <person name="Chaudhary T."/>
            <person name="Keough T."/>
            <person name="Chu L."/>
            <person name="Sears R."/>
            <person name="Yuan B."/>
            <person name="Dawson T.L.Jr."/>
        </authorList>
    </citation>
    <scope>NUCLEOTIDE SEQUENCE [LARGE SCALE GENOMIC DNA]</scope>
    <source>
        <strain evidence="8">ATCC MYA-4612 / CBS 7966</strain>
    </source>
</reference>
<organism evidence="7 8">
    <name type="scientific">Malassezia globosa (strain ATCC MYA-4612 / CBS 7966)</name>
    <name type="common">Dandruff-associated fungus</name>
    <dbReference type="NCBI Taxonomy" id="425265"/>
    <lineage>
        <taxon>Eukaryota</taxon>
        <taxon>Fungi</taxon>
        <taxon>Dikarya</taxon>
        <taxon>Basidiomycota</taxon>
        <taxon>Ustilaginomycotina</taxon>
        <taxon>Malasseziomycetes</taxon>
        <taxon>Malasseziales</taxon>
        <taxon>Malasseziaceae</taxon>
        <taxon>Malassezia</taxon>
    </lineage>
</organism>
<evidence type="ECO:0000259" key="6">
    <source>
        <dbReference type="PROSITE" id="PS50250"/>
    </source>
</evidence>
<dbReference type="Pfam" id="PF01399">
    <property type="entry name" value="PCI"/>
    <property type="match status" value="1"/>
</dbReference>
<comment type="caution">
    <text evidence="7">The sequence shown here is derived from an EMBL/GenBank/DDBJ whole genome shotgun (WGS) entry which is preliminary data.</text>
</comment>
<evidence type="ECO:0000256" key="2">
    <source>
        <dbReference type="ARBA" id="ARBA00022540"/>
    </source>
</evidence>
<comment type="similarity">
    <text evidence="4">Belongs to the eIF-3 subunit C family.</text>
</comment>
<dbReference type="EMBL" id="AAYY01000004">
    <property type="protein sequence ID" value="EDP44277.1"/>
    <property type="molecule type" value="Genomic_DNA"/>
</dbReference>
<dbReference type="GO" id="GO:0016282">
    <property type="term" value="C:eukaryotic 43S preinitiation complex"/>
    <property type="evidence" value="ECO:0007669"/>
    <property type="project" value="UniProtKB-UniRule"/>
</dbReference>
<feature type="compositionally biased region" description="Basic and acidic residues" evidence="5">
    <location>
        <begin position="856"/>
        <end position="881"/>
    </location>
</feature>
<dbReference type="PANTHER" id="PTHR13937:SF0">
    <property type="entry name" value="EUKARYOTIC TRANSLATION INITIATION FACTOR 3 SUBUNIT C-RELATED"/>
    <property type="match status" value="1"/>
</dbReference>
<dbReference type="GO" id="GO:0003743">
    <property type="term" value="F:translation initiation factor activity"/>
    <property type="evidence" value="ECO:0007669"/>
    <property type="project" value="UniProtKB-UniRule"/>
</dbReference>
<evidence type="ECO:0000256" key="5">
    <source>
        <dbReference type="SAM" id="MobiDB-lite"/>
    </source>
</evidence>
<keyword evidence="8" id="KW-1185">Reference proteome</keyword>
<gene>
    <name evidence="4" type="primary">NIP1</name>
    <name evidence="7" type="ORF">MGL_1674</name>
</gene>
<dbReference type="InterPro" id="IPR036390">
    <property type="entry name" value="WH_DNA-bd_sf"/>
</dbReference>
<dbReference type="FunCoup" id="A8PYJ5">
    <property type="interactions" value="591"/>
</dbReference>